<dbReference type="GO" id="GO:0005886">
    <property type="term" value="C:plasma membrane"/>
    <property type="evidence" value="ECO:0007669"/>
    <property type="project" value="TreeGrafter"/>
</dbReference>
<evidence type="ECO:0000256" key="2">
    <source>
        <dbReference type="ARBA" id="ARBA00005587"/>
    </source>
</evidence>
<feature type="transmembrane region" description="Helical" evidence="7">
    <location>
        <begin position="213"/>
        <end position="233"/>
    </location>
</feature>
<dbReference type="Pfam" id="PF01184">
    <property type="entry name" value="Gpr1_Fun34_YaaH"/>
    <property type="match status" value="1"/>
</dbReference>
<evidence type="ECO:0000313" key="9">
    <source>
        <dbReference type="Proteomes" id="UP000297245"/>
    </source>
</evidence>
<sequence length="267" mass="28920">MAMAIHNNTDSDIEKGSSHHIDRPPVQLTSEQYEKLFLQPGGRIPAGGLSLRFGNPTPLPVLCYLLLLTPTSAFLMGWGGADATSMTTMVGPFYFLGGVGMSVGAVMEWILGNTFPFVVFMTFSGFWLSLATLQDPLHAIASAFTGGTEAAAYNKGLMFFFAFWTVAVTFYLICSLRTNVAFVLIFLTLTPLLALLSAGYGQLGNGNVELGQTLMKASGACAFANACIAWYLFASLLFRAVDMPFTLPVGDLSGFMRKRNRDIETRV</sequence>
<gene>
    <name evidence="8" type="ORF">K435DRAFT_834304</name>
</gene>
<feature type="compositionally biased region" description="Basic and acidic residues" evidence="6">
    <location>
        <begin position="12"/>
        <end position="21"/>
    </location>
</feature>
<protein>
    <recommendedName>
        <fullName evidence="10">GPR1/FUN34/YaaH-class plasma membrane protein</fullName>
    </recommendedName>
</protein>
<comment type="subcellular location">
    <subcellularLocation>
        <location evidence="1">Membrane</location>
        <topology evidence="1">Multi-pass membrane protein</topology>
    </subcellularLocation>
</comment>
<keyword evidence="4 7" id="KW-1133">Transmembrane helix</keyword>
<dbReference type="OrthoDB" id="3648309at2759"/>
<evidence type="ECO:0000313" key="8">
    <source>
        <dbReference type="EMBL" id="THV06389.1"/>
    </source>
</evidence>
<evidence type="ECO:0000256" key="4">
    <source>
        <dbReference type="ARBA" id="ARBA00022989"/>
    </source>
</evidence>
<proteinExistence type="inferred from homology"/>
<accession>A0A4S8MUL8</accession>
<feature type="region of interest" description="Disordered" evidence="6">
    <location>
        <begin position="1"/>
        <end position="21"/>
    </location>
</feature>
<dbReference type="GO" id="GO:0015123">
    <property type="term" value="F:acetate transmembrane transporter activity"/>
    <property type="evidence" value="ECO:0007669"/>
    <property type="project" value="TreeGrafter"/>
</dbReference>
<feature type="compositionally biased region" description="Polar residues" evidence="6">
    <location>
        <begin position="1"/>
        <end position="10"/>
    </location>
</feature>
<comment type="similarity">
    <text evidence="2">Belongs to the acetate uptake transporter (AceTr) (TC 2.A.96) family.</text>
</comment>
<dbReference type="PANTHER" id="PTHR31123">
    <property type="entry name" value="ACCUMULATION OF DYADS PROTEIN 2-RELATED"/>
    <property type="match status" value="1"/>
</dbReference>
<keyword evidence="5 7" id="KW-0472">Membrane</keyword>
<dbReference type="InterPro" id="IPR051633">
    <property type="entry name" value="AceTr"/>
</dbReference>
<feature type="transmembrane region" description="Helical" evidence="7">
    <location>
        <begin position="157"/>
        <end position="174"/>
    </location>
</feature>
<dbReference type="InterPro" id="IPR000791">
    <property type="entry name" value="Gpr1/Fun34/SatP-like"/>
</dbReference>
<evidence type="ECO:0000256" key="3">
    <source>
        <dbReference type="ARBA" id="ARBA00022692"/>
    </source>
</evidence>
<feature type="transmembrane region" description="Helical" evidence="7">
    <location>
        <begin position="181"/>
        <end position="201"/>
    </location>
</feature>
<reference evidence="8 9" key="1">
    <citation type="journal article" date="2019" name="Nat. Ecol. Evol.">
        <title>Megaphylogeny resolves global patterns of mushroom evolution.</title>
        <authorList>
            <person name="Varga T."/>
            <person name="Krizsan K."/>
            <person name="Foldi C."/>
            <person name="Dima B."/>
            <person name="Sanchez-Garcia M."/>
            <person name="Sanchez-Ramirez S."/>
            <person name="Szollosi G.J."/>
            <person name="Szarkandi J.G."/>
            <person name="Papp V."/>
            <person name="Albert L."/>
            <person name="Andreopoulos W."/>
            <person name="Angelini C."/>
            <person name="Antonin V."/>
            <person name="Barry K.W."/>
            <person name="Bougher N.L."/>
            <person name="Buchanan P."/>
            <person name="Buyck B."/>
            <person name="Bense V."/>
            <person name="Catcheside P."/>
            <person name="Chovatia M."/>
            <person name="Cooper J."/>
            <person name="Damon W."/>
            <person name="Desjardin D."/>
            <person name="Finy P."/>
            <person name="Geml J."/>
            <person name="Haridas S."/>
            <person name="Hughes K."/>
            <person name="Justo A."/>
            <person name="Karasinski D."/>
            <person name="Kautmanova I."/>
            <person name="Kiss B."/>
            <person name="Kocsube S."/>
            <person name="Kotiranta H."/>
            <person name="LaButti K.M."/>
            <person name="Lechner B.E."/>
            <person name="Liimatainen K."/>
            <person name="Lipzen A."/>
            <person name="Lukacs Z."/>
            <person name="Mihaltcheva S."/>
            <person name="Morgado L.N."/>
            <person name="Niskanen T."/>
            <person name="Noordeloos M.E."/>
            <person name="Ohm R.A."/>
            <person name="Ortiz-Santana B."/>
            <person name="Ovrebo C."/>
            <person name="Racz N."/>
            <person name="Riley R."/>
            <person name="Savchenko A."/>
            <person name="Shiryaev A."/>
            <person name="Soop K."/>
            <person name="Spirin V."/>
            <person name="Szebenyi C."/>
            <person name="Tomsovsky M."/>
            <person name="Tulloss R.E."/>
            <person name="Uehling J."/>
            <person name="Grigoriev I.V."/>
            <person name="Vagvolgyi C."/>
            <person name="Papp T."/>
            <person name="Martin F.M."/>
            <person name="Miettinen O."/>
            <person name="Hibbett D.S."/>
            <person name="Nagy L.G."/>
        </authorList>
    </citation>
    <scope>NUCLEOTIDE SEQUENCE [LARGE SCALE GENOMIC DNA]</scope>
    <source>
        <strain evidence="8 9">CBS 962.96</strain>
    </source>
</reference>
<dbReference type="EMBL" id="ML179043">
    <property type="protein sequence ID" value="THV06389.1"/>
    <property type="molecule type" value="Genomic_DNA"/>
</dbReference>
<feature type="transmembrane region" description="Helical" evidence="7">
    <location>
        <begin position="118"/>
        <end position="137"/>
    </location>
</feature>
<dbReference type="AlphaFoldDB" id="A0A4S8MUL8"/>
<keyword evidence="3 7" id="KW-0812">Transmembrane</keyword>
<dbReference type="Proteomes" id="UP000297245">
    <property type="component" value="Unassembled WGS sequence"/>
</dbReference>
<feature type="transmembrane region" description="Helical" evidence="7">
    <location>
        <begin position="93"/>
        <end position="111"/>
    </location>
</feature>
<dbReference type="PANTHER" id="PTHR31123:SF4">
    <property type="entry name" value="PROTEIN ALCS"/>
    <property type="match status" value="1"/>
</dbReference>
<evidence type="ECO:0000256" key="6">
    <source>
        <dbReference type="SAM" id="MobiDB-lite"/>
    </source>
</evidence>
<organism evidence="8 9">
    <name type="scientific">Dendrothele bispora (strain CBS 962.96)</name>
    <dbReference type="NCBI Taxonomy" id="1314807"/>
    <lineage>
        <taxon>Eukaryota</taxon>
        <taxon>Fungi</taxon>
        <taxon>Dikarya</taxon>
        <taxon>Basidiomycota</taxon>
        <taxon>Agaricomycotina</taxon>
        <taxon>Agaricomycetes</taxon>
        <taxon>Agaricomycetidae</taxon>
        <taxon>Agaricales</taxon>
        <taxon>Agaricales incertae sedis</taxon>
        <taxon>Dendrothele</taxon>
    </lineage>
</organism>
<evidence type="ECO:0000256" key="7">
    <source>
        <dbReference type="SAM" id="Phobius"/>
    </source>
</evidence>
<keyword evidence="9" id="KW-1185">Reference proteome</keyword>
<evidence type="ECO:0008006" key="10">
    <source>
        <dbReference type="Google" id="ProtNLM"/>
    </source>
</evidence>
<evidence type="ECO:0000256" key="5">
    <source>
        <dbReference type="ARBA" id="ARBA00023136"/>
    </source>
</evidence>
<name>A0A4S8MUL8_DENBC</name>
<evidence type="ECO:0000256" key="1">
    <source>
        <dbReference type="ARBA" id="ARBA00004141"/>
    </source>
</evidence>
<feature type="transmembrane region" description="Helical" evidence="7">
    <location>
        <begin position="61"/>
        <end position="81"/>
    </location>
</feature>